<dbReference type="InterPro" id="IPR004897">
    <property type="entry name" value="P/V_Pprotein_paramyxoviral"/>
</dbReference>
<dbReference type="Gene3D" id="1.20.5.110">
    <property type="match status" value="1"/>
</dbReference>
<reference evidence="6 7" key="1">
    <citation type="submission" date="2019-10" db="EMBL/GenBank/DDBJ databases">
        <title>Common occurrence of Belerina virus, a novel paramyxovirus found in Belgian hedgehogs.</title>
        <authorList>
            <person name="Vanmechelen B."/>
            <person name="Vergote V."/>
            <person name="Merino M."/>
            <person name="Maes P."/>
        </authorList>
    </citation>
    <scope>NUCLEOTIDE SEQUENCE [LARGE SCALE GENOMIC DNA]</scope>
    <source>
        <strain evidence="6">HH114</strain>
    </source>
</reference>
<feature type="compositionally biased region" description="Basic and acidic residues" evidence="4">
    <location>
        <begin position="73"/>
        <end position="95"/>
    </location>
</feature>
<sequence length="487" mass="53315">MFKASELNDLVDNGLKTVEFLQKVKEVPAPTYGRSAIGGPKSRERIEAWEKYLQSGNEFIPRSADTTATLQDAEERSSKHHPSRDQEAGGTRAEEGNTPSKPVSDRNRQGRDAENHNDERQGNWSSNQSTDNRSAGNGSTDTEGSPESKVSDTDGTGVLYASTGLDEERGSSVPHGGRASRSGRSSITELSTEDMDAIISGPPRKQNRRVQSLETIEETILTAEIPKGPIKKGIDGRSQSMSMEGRQLSENGVSPSAAPSSGHRPSEDVSAGNVQPNVTSVEAQAAPLLPVDPTDLSSKIDDILGNQAKILTRLNVLTEIKEEIMNVKKILTNHSLALSTLESYINDLMIIIPAKGRESGPQSTELNQDLKAVIGRDNRRGLADEGVLSKKFKEVRMGEDIFNFPVMNGEMILESIDKDKNHAAHFIPSNDSVSMTVIKRIIYKQSPNRETADDIWAYVKEARSYKDLKEIKNDIEHLLSEINGSNQ</sequence>
<evidence type="ECO:0000313" key="6">
    <source>
        <dbReference type="EMBL" id="QKZ93213.1"/>
    </source>
</evidence>
<dbReference type="Pfam" id="PF03210">
    <property type="entry name" value="Paramyx_P_V_C"/>
    <property type="match status" value="1"/>
</dbReference>
<evidence type="ECO:0000256" key="2">
    <source>
        <dbReference type="ARBA" id="ARBA00022553"/>
    </source>
</evidence>
<feature type="compositionally biased region" description="Basic and acidic residues" evidence="4">
    <location>
        <begin position="103"/>
        <end position="121"/>
    </location>
</feature>
<protein>
    <recommendedName>
        <fullName evidence="1">Phosphoprotein</fullName>
    </recommendedName>
</protein>
<keyword evidence="2" id="KW-0597">Phosphoprotein</keyword>
<evidence type="ECO:0000259" key="5">
    <source>
        <dbReference type="Pfam" id="PF14313"/>
    </source>
</evidence>
<dbReference type="KEGG" id="vg:80539979"/>
<organism evidence="6 7">
    <name type="scientific">Belerina virus</name>
    <dbReference type="NCBI Taxonomy" id="2748342"/>
    <lineage>
        <taxon>Viruses</taxon>
        <taxon>Riboviria</taxon>
        <taxon>Orthornavirae</taxon>
        <taxon>Negarnaviricota</taxon>
        <taxon>Haploviricotina</taxon>
        <taxon>Monjiviricetes</taxon>
        <taxon>Mononegavirales</taxon>
        <taxon>Paramyxoviridae</taxon>
        <taxon>Orthoparamyxovirinae</taxon>
        <taxon>Parajeilongvirus</taxon>
        <taxon>Parajeilongvirus erinacei</taxon>
        <taxon>Jeilongvirus erinacei</taxon>
    </lineage>
</organism>
<feature type="compositionally biased region" description="Low complexity" evidence="4">
    <location>
        <begin position="176"/>
        <end position="186"/>
    </location>
</feature>
<keyword evidence="7" id="KW-1185">Reference proteome</keyword>
<accession>A0A7D5HJ27</accession>
<dbReference type="Gene3D" id="6.10.250.2490">
    <property type="match status" value="1"/>
</dbReference>
<feature type="compositionally biased region" description="Polar residues" evidence="4">
    <location>
        <begin position="122"/>
        <end position="145"/>
    </location>
</feature>
<name>A0A7D5HJ27_9MONO</name>
<dbReference type="Pfam" id="PF14313">
    <property type="entry name" value="Soyouz_module"/>
    <property type="match status" value="1"/>
</dbReference>
<evidence type="ECO:0000256" key="4">
    <source>
        <dbReference type="SAM" id="MobiDB-lite"/>
    </source>
</evidence>
<dbReference type="GeneID" id="80539979"/>
<feature type="compositionally biased region" description="Polar residues" evidence="4">
    <location>
        <begin position="237"/>
        <end position="259"/>
    </location>
</feature>
<keyword evidence="3" id="KW-0693">Viral RNA replication</keyword>
<feature type="region of interest" description="Disordered" evidence="4">
    <location>
        <begin position="227"/>
        <end position="273"/>
    </location>
</feature>
<dbReference type="EMBL" id="MN561699">
    <property type="protein sequence ID" value="QKZ93213.1"/>
    <property type="molecule type" value="Viral_cRNA"/>
</dbReference>
<dbReference type="RefSeq" id="YP_010801288.1">
    <property type="nucleotide sequence ID" value="NC_076951.1"/>
</dbReference>
<evidence type="ECO:0000313" key="7">
    <source>
        <dbReference type="Proteomes" id="UP001317325"/>
    </source>
</evidence>
<proteinExistence type="predicted"/>
<evidence type="ECO:0000256" key="3">
    <source>
        <dbReference type="ARBA" id="ARBA00022953"/>
    </source>
</evidence>
<dbReference type="InterPro" id="IPR025909">
    <property type="entry name" value="Soyouz_module"/>
</dbReference>
<dbReference type="Proteomes" id="UP001317325">
    <property type="component" value="Segment"/>
</dbReference>
<feature type="region of interest" description="Disordered" evidence="4">
    <location>
        <begin position="56"/>
        <end position="211"/>
    </location>
</feature>
<evidence type="ECO:0000256" key="1">
    <source>
        <dbReference type="ARBA" id="ARBA00020572"/>
    </source>
</evidence>
<feature type="domain" description="Phosphoprotein P soyouz module" evidence="5">
    <location>
        <begin position="4"/>
        <end position="54"/>
    </location>
</feature>
<gene>
    <name evidence="6" type="primary">P</name>
</gene>